<sequence>MTAIVGTINRRGVAFAADSAATHTISSRHKITNHANKIFELSKYNPVGAAICGNLDFLGMPWEDIFKIYRNQLRNSSKPLLSDYSKDFFNFINQKIMPSLCDKQKSDLSFVINSFWEEILNLAQDDIKKIGDTVNDETLYSALLLRLDEFIDLYSIKDKCYGFEDYTLEKFVIYAEDIIDNTLKDCLSSSCPKNFKGKFISALFLIITSNIHVYLITTEIIIWGYGEDELFPSYESFVVSLAFDNKIKYTSKSKYVVSNENVACVEPFAQTDVANTVVRGIDADLRVQFYNTYKSSLNTFKDEIISKLQTANAPMELINIFHTLDVDAYTDVYIQNMNEYIQTNYIEKLVNTISYLSKEDLADMAESLVRMTYLKRRITSEEESVGGPVDVAVITKGDGFIWLKRKHYFSPELNHHYFER</sequence>
<evidence type="ECO:0000313" key="2">
    <source>
        <dbReference type="Proteomes" id="UP000679226"/>
    </source>
</evidence>
<dbReference type="RefSeq" id="WP_004294651.1">
    <property type="nucleotide sequence ID" value="NZ_CP072227.1"/>
</dbReference>
<organism evidence="1 2">
    <name type="scientific">Bacteroides eggerthii</name>
    <dbReference type="NCBI Taxonomy" id="28111"/>
    <lineage>
        <taxon>Bacteria</taxon>
        <taxon>Pseudomonadati</taxon>
        <taxon>Bacteroidota</taxon>
        <taxon>Bacteroidia</taxon>
        <taxon>Bacteroidales</taxon>
        <taxon>Bacteroidaceae</taxon>
        <taxon>Bacteroides</taxon>
    </lineage>
</organism>
<dbReference type="EMBL" id="CP072227">
    <property type="protein sequence ID" value="QUT45959.1"/>
    <property type="molecule type" value="Genomic_DNA"/>
</dbReference>
<dbReference type="KEGG" id="beg:INE88_02783"/>
<dbReference type="AlphaFoldDB" id="A0A415RUB5"/>
<evidence type="ECO:0000313" key="1">
    <source>
        <dbReference type="EMBL" id="QUT45959.1"/>
    </source>
</evidence>
<accession>A0A415RUB5</accession>
<dbReference type="Proteomes" id="UP000679226">
    <property type="component" value="Chromosome"/>
</dbReference>
<proteinExistence type="predicted"/>
<reference evidence="1" key="1">
    <citation type="journal article" date="2021" name="PLoS Genet.">
        <title>Mobile Type VI secretion system loci of the gut Bacteroidales display extensive intra-ecosystem transfer, multi-species spread and geographical clustering.</title>
        <authorList>
            <person name="Garcia-Bayona L."/>
            <person name="Coyne M.J."/>
            <person name="Comstock L.E."/>
        </authorList>
    </citation>
    <scope>NUCLEOTIDE SEQUENCE</scope>
    <source>
        <strain evidence="1">CL11T00C20</strain>
    </source>
</reference>
<protein>
    <submittedName>
        <fullName evidence="1">Uncharacterized protein</fullName>
    </submittedName>
</protein>
<gene>
    <name evidence="1" type="ORF">INE88_02783</name>
</gene>
<name>A0A415RUB5_9BACE</name>